<name>A0A513ZZ56_9CAUD</name>
<evidence type="ECO:0000313" key="3">
    <source>
        <dbReference type="Proteomes" id="UP000316756"/>
    </source>
</evidence>
<proteinExistence type="predicted"/>
<feature type="region of interest" description="Disordered" evidence="1">
    <location>
        <begin position="1"/>
        <end position="21"/>
    </location>
</feature>
<accession>A0A513ZZ56</accession>
<evidence type="ECO:0000256" key="1">
    <source>
        <dbReference type="SAM" id="MobiDB-lite"/>
    </source>
</evidence>
<dbReference type="Proteomes" id="UP000316756">
    <property type="component" value="Segment"/>
</dbReference>
<protein>
    <submittedName>
        <fullName evidence="2">Uncharacterized protein</fullName>
    </submittedName>
</protein>
<gene>
    <name evidence="2" type="ORF">LAh1_22</name>
</gene>
<keyword evidence="3" id="KW-1185">Reference proteome</keyword>
<sequence>MPKALHSQGLHQINPEVTMNEPATMECPASTAAARRETNCRGHPGVPCSNPSESGPGAGCAGCQSGIAGAAIHDRRRLLPSGTPA</sequence>
<evidence type="ECO:0000313" key="2">
    <source>
        <dbReference type="EMBL" id="QDH46275.1"/>
    </source>
</evidence>
<organism evidence="2 3">
    <name type="scientific">Aeromonas phage LAh1</name>
    <dbReference type="NCBI Taxonomy" id="2591024"/>
    <lineage>
        <taxon>Viruses</taxon>
        <taxon>Duplodnaviria</taxon>
        <taxon>Heunggongvirae</taxon>
        <taxon>Uroviricota</taxon>
        <taxon>Caudoviricetes</taxon>
        <taxon>Autographivirales</taxon>
        <taxon>Autonotataviridae</taxon>
        <taxon>Melnykvirinae</taxon>
        <taxon>Ahphunavirus</taxon>
        <taxon>Ahphunavirus LAh1</taxon>
    </lineage>
</organism>
<reference evidence="2 3" key="1">
    <citation type="submission" date="2019-04" db="EMBL/GenBank/DDBJ databases">
        <title>Novel bacteriophages capable of disrupting biofilms from clinical strains of Aeromonas hydrophila with intrinsic antibiotic resistance.</title>
        <authorList>
            <person name="Kabwe M."/>
            <person name="Brown T.L."/>
            <person name="Speirs L."/>
            <person name="Ku H."/>
            <person name="Leach M."/>
            <person name="Chan H.T."/>
            <person name="Petrovski S."/>
            <person name="Lock P."/>
            <person name="Tucci J."/>
        </authorList>
    </citation>
    <scope>NUCLEOTIDE SEQUENCE [LARGE SCALE GENOMIC DNA]</scope>
</reference>
<dbReference type="EMBL" id="MK838107">
    <property type="protein sequence ID" value="QDH46275.1"/>
    <property type="molecule type" value="Genomic_DNA"/>
</dbReference>